<dbReference type="Pfam" id="PF00158">
    <property type="entry name" value="Sigma54_activat"/>
    <property type="match status" value="1"/>
</dbReference>
<evidence type="ECO:0000256" key="5">
    <source>
        <dbReference type="ARBA" id="ARBA00022840"/>
    </source>
</evidence>
<dbReference type="FunFam" id="3.40.50.300:FF:000006">
    <property type="entry name" value="DNA-binding transcriptional regulator NtrC"/>
    <property type="match status" value="1"/>
</dbReference>
<evidence type="ECO:0000256" key="9">
    <source>
        <dbReference type="ARBA" id="ARBA00023159"/>
    </source>
</evidence>
<dbReference type="GO" id="GO:0005737">
    <property type="term" value="C:cytoplasm"/>
    <property type="evidence" value="ECO:0007669"/>
    <property type="project" value="UniProtKB-SubCell"/>
</dbReference>
<dbReference type="InterPro" id="IPR027417">
    <property type="entry name" value="P-loop_NTPase"/>
</dbReference>
<dbReference type="OrthoDB" id="3516932at2"/>
<dbReference type="InterPro" id="IPR002197">
    <property type="entry name" value="HTH_Fis"/>
</dbReference>
<name>A0A4S4ALX6_9RHOO</name>
<sequence length="462" mass="51273">MPSHRILIADDQDSVRRLISVVLEKEGYRTVCVADGAQAIDAFRAEAFDLVLLDIRMPGVDGLEALRRMKEMRAEVPMILMTAYAGVETAVDALKLGAFDYIVKPFDVEDLKQLIGKALELSTLSRAAPALHCIELPNSNDRHERILTDCPNMMEVCRNIAKVSQTNATVLIVGESGTGKELVAKAIHYHSKRATGPFIKVNCGALPESLLESTLFGHEKGAFTGAQSSQPGLFWRANHGTLLLDEVGEMSPALQVKFLRVLQEKEFEPIGGLHPIKTDFRLIAATNRDLQDMVEAGTFRQDLFYRLNVMTLNPPPLRERPADIVLLARHFMQRFCAENDKKIIDFSPEAIAAMNVYPWPGNIRELSNAVERAVILAAGAFIGVEDLPAQIGRPDGDDAFPTLRAGESSLKECVKNFERELIESTLRQHNGHRELTAKALGVSKRTLLYKLQEHDLQGTRES</sequence>
<dbReference type="PROSITE" id="PS50045">
    <property type="entry name" value="SIGMA54_INTERACT_4"/>
    <property type="match status" value="1"/>
</dbReference>
<dbReference type="GO" id="GO:0043565">
    <property type="term" value="F:sequence-specific DNA binding"/>
    <property type="evidence" value="ECO:0007669"/>
    <property type="project" value="InterPro"/>
</dbReference>
<dbReference type="GO" id="GO:0005524">
    <property type="term" value="F:ATP binding"/>
    <property type="evidence" value="ECO:0007669"/>
    <property type="project" value="UniProtKB-KW"/>
</dbReference>
<keyword evidence="9" id="KW-0010">Activator</keyword>
<keyword evidence="2" id="KW-0963">Cytoplasm</keyword>
<dbReference type="Gene3D" id="1.10.10.60">
    <property type="entry name" value="Homeodomain-like"/>
    <property type="match status" value="1"/>
</dbReference>
<dbReference type="PROSITE" id="PS50110">
    <property type="entry name" value="RESPONSE_REGULATORY"/>
    <property type="match status" value="1"/>
</dbReference>
<keyword evidence="10" id="KW-0804">Transcription</keyword>
<keyword evidence="4" id="KW-0547">Nucleotide-binding</keyword>
<dbReference type="SMART" id="SM00382">
    <property type="entry name" value="AAA"/>
    <property type="match status" value="1"/>
</dbReference>
<evidence type="ECO:0000256" key="10">
    <source>
        <dbReference type="ARBA" id="ARBA00023163"/>
    </source>
</evidence>
<comment type="subcellular location">
    <subcellularLocation>
        <location evidence="1">Cytoplasm</location>
    </subcellularLocation>
</comment>
<dbReference type="CDD" id="cd00009">
    <property type="entry name" value="AAA"/>
    <property type="match status" value="1"/>
</dbReference>
<accession>A0A4S4ALX6</accession>
<dbReference type="InterPro" id="IPR001789">
    <property type="entry name" value="Sig_transdc_resp-reg_receiver"/>
</dbReference>
<dbReference type="PROSITE" id="PS00675">
    <property type="entry name" value="SIGMA54_INTERACT_1"/>
    <property type="match status" value="1"/>
</dbReference>
<dbReference type="PANTHER" id="PTHR32071:SF117">
    <property type="entry name" value="PTS-DEPENDENT DIHYDROXYACETONE KINASE OPERON REGULATORY PROTEIN-RELATED"/>
    <property type="match status" value="1"/>
</dbReference>
<evidence type="ECO:0000256" key="11">
    <source>
        <dbReference type="PROSITE-ProRule" id="PRU00169"/>
    </source>
</evidence>
<keyword evidence="15" id="KW-1185">Reference proteome</keyword>
<dbReference type="RefSeq" id="WP_136350382.1">
    <property type="nucleotide sequence ID" value="NZ_SSOC01000012.1"/>
</dbReference>
<protein>
    <submittedName>
        <fullName evidence="14">Response regulator</fullName>
    </submittedName>
</protein>
<reference evidence="14 15" key="1">
    <citation type="submission" date="2019-04" db="EMBL/GenBank/DDBJ databases">
        <title>Azoarcus nasutitermitis sp. nov. isolated from termite nest.</title>
        <authorList>
            <person name="Lin S.-Y."/>
            <person name="Hameed A."/>
            <person name="Hsu Y.-H."/>
            <person name="Young C.-C."/>
        </authorList>
    </citation>
    <scope>NUCLEOTIDE SEQUENCE [LARGE SCALE GENOMIC DNA]</scope>
    <source>
        <strain evidence="14 15">CC-YHH838</strain>
    </source>
</reference>
<organism evidence="14 15">
    <name type="scientific">Pseudothauera nasutitermitis</name>
    <dbReference type="NCBI Taxonomy" id="2565930"/>
    <lineage>
        <taxon>Bacteria</taxon>
        <taxon>Pseudomonadati</taxon>
        <taxon>Pseudomonadota</taxon>
        <taxon>Betaproteobacteria</taxon>
        <taxon>Rhodocyclales</taxon>
        <taxon>Zoogloeaceae</taxon>
        <taxon>Pseudothauera</taxon>
    </lineage>
</organism>
<evidence type="ECO:0000256" key="3">
    <source>
        <dbReference type="ARBA" id="ARBA00022553"/>
    </source>
</evidence>
<dbReference type="InterPro" id="IPR025944">
    <property type="entry name" value="Sigma_54_int_dom_CS"/>
</dbReference>
<dbReference type="PANTHER" id="PTHR32071">
    <property type="entry name" value="TRANSCRIPTIONAL REGULATORY PROTEIN"/>
    <property type="match status" value="1"/>
</dbReference>
<dbReference type="Gene3D" id="3.40.50.300">
    <property type="entry name" value="P-loop containing nucleotide triphosphate hydrolases"/>
    <property type="match status" value="1"/>
</dbReference>
<dbReference type="SUPFAM" id="SSF46689">
    <property type="entry name" value="Homeodomain-like"/>
    <property type="match status" value="1"/>
</dbReference>
<evidence type="ECO:0000259" key="12">
    <source>
        <dbReference type="PROSITE" id="PS50045"/>
    </source>
</evidence>
<dbReference type="Pfam" id="PF02954">
    <property type="entry name" value="HTH_8"/>
    <property type="match status" value="1"/>
</dbReference>
<feature type="domain" description="Sigma-54 factor interaction" evidence="12">
    <location>
        <begin position="146"/>
        <end position="375"/>
    </location>
</feature>
<gene>
    <name evidence="14" type="ORF">E6C76_21800</name>
</gene>
<dbReference type="AlphaFoldDB" id="A0A4S4ALX6"/>
<dbReference type="Pfam" id="PF00072">
    <property type="entry name" value="Response_reg"/>
    <property type="match status" value="1"/>
</dbReference>
<dbReference type="GO" id="GO:0000160">
    <property type="term" value="P:phosphorelay signal transduction system"/>
    <property type="evidence" value="ECO:0007669"/>
    <property type="project" value="UniProtKB-KW"/>
</dbReference>
<dbReference type="PROSITE" id="PS00688">
    <property type="entry name" value="SIGMA54_INTERACT_3"/>
    <property type="match status" value="1"/>
</dbReference>
<evidence type="ECO:0000313" key="14">
    <source>
        <dbReference type="EMBL" id="THF60579.1"/>
    </source>
</evidence>
<comment type="caution">
    <text evidence="14">The sequence shown here is derived from an EMBL/GenBank/DDBJ whole genome shotgun (WGS) entry which is preliminary data.</text>
</comment>
<dbReference type="InterPro" id="IPR011006">
    <property type="entry name" value="CheY-like_superfamily"/>
</dbReference>
<proteinExistence type="predicted"/>
<dbReference type="Proteomes" id="UP000308430">
    <property type="component" value="Unassembled WGS sequence"/>
</dbReference>
<dbReference type="InterPro" id="IPR058031">
    <property type="entry name" value="AAA_lid_NorR"/>
</dbReference>
<keyword evidence="6" id="KW-0902">Two-component regulatory system</keyword>
<dbReference type="SMART" id="SM00448">
    <property type="entry name" value="REC"/>
    <property type="match status" value="1"/>
</dbReference>
<keyword evidence="3 11" id="KW-0597">Phosphoprotein</keyword>
<feature type="modified residue" description="4-aspartylphosphate" evidence="11">
    <location>
        <position position="54"/>
    </location>
</feature>
<evidence type="ECO:0000256" key="4">
    <source>
        <dbReference type="ARBA" id="ARBA00022741"/>
    </source>
</evidence>
<dbReference type="FunFam" id="3.40.50.2300:FF:000018">
    <property type="entry name" value="DNA-binding transcriptional regulator NtrC"/>
    <property type="match status" value="1"/>
</dbReference>
<dbReference type="Gene3D" id="1.10.8.60">
    <property type="match status" value="1"/>
</dbReference>
<dbReference type="InterPro" id="IPR003593">
    <property type="entry name" value="AAA+_ATPase"/>
</dbReference>
<dbReference type="GO" id="GO:0006355">
    <property type="term" value="P:regulation of DNA-templated transcription"/>
    <property type="evidence" value="ECO:0007669"/>
    <property type="project" value="InterPro"/>
</dbReference>
<dbReference type="EMBL" id="SSOC01000012">
    <property type="protein sequence ID" value="THF60579.1"/>
    <property type="molecule type" value="Genomic_DNA"/>
</dbReference>
<dbReference type="InterPro" id="IPR009057">
    <property type="entry name" value="Homeodomain-like_sf"/>
</dbReference>
<dbReference type="Gene3D" id="3.40.50.2300">
    <property type="match status" value="1"/>
</dbReference>
<keyword evidence="5" id="KW-0067">ATP-binding</keyword>
<dbReference type="SUPFAM" id="SSF52540">
    <property type="entry name" value="P-loop containing nucleoside triphosphate hydrolases"/>
    <property type="match status" value="1"/>
</dbReference>
<feature type="domain" description="Response regulatory" evidence="13">
    <location>
        <begin position="5"/>
        <end position="119"/>
    </location>
</feature>
<dbReference type="SUPFAM" id="SSF52172">
    <property type="entry name" value="CheY-like"/>
    <property type="match status" value="1"/>
</dbReference>
<evidence type="ECO:0000256" key="6">
    <source>
        <dbReference type="ARBA" id="ARBA00023012"/>
    </source>
</evidence>
<evidence type="ECO:0000256" key="8">
    <source>
        <dbReference type="ARBA" id="ARBA00023125"/>
    </source>
</evidence>
<keyword evidence="7" id="KW-0805">Transcription regulation</keyword>
<dbReference type="InterPro" id="IPR002078">
    <property type="entry name" value="Sigma_54_int"/>
</dbReference>
<dbReference type="InterPro" id="IPR025662">
    <property type="entry name" value="Sigma_54_int_dom_ATP-bd_1"/>
</dbReference>
<evidence type="ECO:0000256" key="1">
    <source>
        <dbReference type="ARBA" id="ARBA00004496"/>
    </source>
</evidence>
<dbReference type="FunFam" id="1.10.8.60:FF:000014">
    <property type="entry name" value="DNA-binding transcriptional regulator NtrC"/>
    <property type="match status" value="1"/>
</dbReference>
<dbReference type="Pfam" id="PF25601">
    <property type="entry name" value="AAA_lid_14"/>
    <property type="match status" value="1"/>
</dbReference>
<evidence type="ECO:0000256" key="2">
    <source>
        <dbReference type="ARBA" id="ARBA00022490"/>
    </source>
</evidence>
<evidence type="ECO:0000259" key="13">
    <source>
        <dbReference type="PROSITE" id="PS50110"/>
    </source>
</evidence>
<evidence type="ECO:0000256" key="7">
    <source>
        <dbReference type="ARBA" id="ARBA00023015"/>
    </source>
</evidence>
<keyword evidence="8" id="KW-0238">DNA-binding</keyword>
<dbReference type="PRINTS" id="PR01590">
    <property type="entry name" value="HTHFIS"/>
</dbReference>
<evidence type="ECO:0000313" key="15">
    <source>
        <dbReference type="Proteomes" id="UP000308430"/>
    </source>
</evidence>